<dbReference type="InterPro" id="IPR050808">
    <property type="entry name" value="Phage_Integrase"/>
</dbReference>
<evidence type="ECO:0000256" key="3">
    <source>
        <dbReference type="ARBA" id="ARBA00023125"/>
    </source>
</evidence>
<feature type="domain" description="Tyr recombinase" evidence="6">
    <location>
        <begin position="177"/>
        <end position="344"/>
    </location>
</feature>
<evidence type="ECO:0000313" key="7">
    <source>
        <dbReference type="EMBL" id="QKE89760.1"/>
    </source>
</evidence>
<dbReference type="InterPro" id="IPR002104">
    <property type="entry name" value="Integrase_catalytic"/>
</dbReference>
<keyword evidence="3" id="KW-0238">DNA-binding</keyword>
<dbReference type="PANTHER" id="PTHR30629:SF2">
    <property type="entry name" value="PROPHAGE INTEGRASE INTS-RELATED"/>
    <property type="match status" value="1"/>
</dbReference>
<evidence type="ECO:0000313" key="8">
    <source>
        <dbReference type="Proteomes" id="UP000500767"/>
    </source>
</evidence>
<dbReference type="Gene3D" id="1.10.150.130">
    <property type="match status" value="1"/>
</dbReference>
<keyword evidence="2" id="KW-0229">DNA integration</keyword>
<evidence type="ECO:0000256" key="5">
    <source>
        <dbReference type="SAM" id="MobiDB-lite"/>
    </source>
</evidence>
<feature type="region of interest" description="Disordered" evidence="5">
    <location>
        <begin position="339"/>
        <end position="369"/>
    </location>
</feature>
<name>A0A6M8HN84_9PROT</name>
<sequence>MALIDLPYLDAIAVKGRIYYYYRRGKLRRRIPGYPGEPAFLRAYEDMHAAAQAADAKAATAAGVLPGSMRALIIAYRKSPEWSEKQASTKRDYEKAMKPLEGLFGHLPVKTLPREFVFALRDRYAFKPSVEGAPPVKTPSRANRMVAVLSLLLSWAVDRGWRKDNPALRPKRLKTGVGYRSWTDVELDQVLNAETTPAQVRLAILLAVGTGQRGQDLVAMTWAAFDGSAVEVVQLKTGAKVWVPLHARARVALSSAPKTATTILTRPDGKPWMLDHFRHLMAKAIKDAGLEGLVTHGLRATAARWMAEAGCSEREIMSVTGHTTSNMVSRYVREAEQKTRAKGAARKVERHQQRNMNRTPSAKPKILDC</sequence>
<dbReference type="InterPro" id="IPR010998">
    <property type="entry name" value="Integrase_recombinase_N"/>
</dbReference>
<dbReference type="Pfam" id="PF00589">
    <property type="entry name" value="Phage_integrase"/>
    <property type="match status" value="1"/>
</dbReference>
<dbReference type="PANTHER" id="PTHR30629">
    <property type="entry name" value="PROPHAGE INTEGRASE"/>
    <property type="match status" value="1"/>
</dbReference>
<evidence type="ECO:0000256" key="1">
    <source>
        <dbReference type="ARBA" id="ARBA00008857"/>
    </source>
</evidence>
<accession>A0A6M8HN84</accession>
<dbReference type="GO" id="GO:0003677">
    <property type="term" value="F:DNA binding"/>
    <property type="evidence" value="ECO:0007669"/>
    <property type="project" value="UniProtKB-KW"/>
</dbReference>
<dbReference type="SUPFAM" id="SSF56349">
    <property type="entry name" value="DNA breaking-rejoining enzymes"/>
    <property type="match status" value="1"/>
</dbReference>
<evidence type="ECO:0000259" key="6">
    <source>
        <dbReference type="PROSITE" id="PS51898"/>
    </source>
</evidence>
<dbReference type="RefSeq" id="WP_171834747.1">
    <property type="nucleotide sequence ID" value="NZ_CP053708.1"/>
</dbReference>
<dbReference type="InterPro" id="IPR011010">
    <property type="entry name" value="DNA_brk_join_enz"/>
</dbReference>
<proteinExistence type="inferred from homology"/>
<dbReference type="AlphaFoldDB" id="A0A6M8HN84"/>
<dbReference type="PROSITE" id="PS51898">
    <property type="entry name" value="TYR_RECOMBINASE"/>
    <property type="match status" value="1"/>
</dbReference>
<evidence type="ECO:0000256" key="4">
    <source>
        <dbReference type="ARBA" id="ARBA00023172"/>
    </source>
</evidence>
<dbReference type="GO" id="GO:0015074">
    <property type="term" value="P:DNA integration"/>
    <property type="evidence" value="ECO:0007669"/>
    <property type="project" value="UniProtKB-KW"/>
</dbReference>
<evidence type="ECO:0000256" key="2">
    <source>
        <dbReference type="ARBA" id="ARBA00022908"/>
    </source>
</evidence>
<dbReference type="Proteomes" id="UP000500767">
    <property type="component" value="Chromosome"/>
</dbReference>
<keyword evidence="4" id="KW-0233">DNA recombination</keyword>
<keyword evidence="8" id="KW-1185">Reference proteome</keyword>
<protein>
    <submittedName>
        <fullName evidence="7">Tyrosine-type recombinase/integrase</fullName>
    </submittedName>
</protein>
<dbReference type="GO" id="GO:0006310">
    <property type="term" value="P:DNA recombination"/>
    <property type="evidence" value="ECO:0007669"/>
    <property type="project" value="UniProtKB-KW"/>
</dbReference>
<dbReference type="Gene3D" id="1.10.443.10">
    <property type="entry name" value="Intergrase catalytic core"/>
    <property type="match status" value="1"/>
</dbReference>
<dbReference type="EMBL" id="CP053708">
    <property type="protein sequence ID" value="QKE89760.1"/>
    <property type="molecule type" value="Genomic_DNA"/>
</dbReference>
<dbReference type="InterPro" id="IPR013762">
    <property type="entry name" value="Integrase-like_cat_sf"/>
</dbReference>
<gene>
    <name evidence="7" type="ORF">HN018_06665</name>
</gene>
<comment type="similarity">
    <text evidence="1">Belongs to the 'phage' integrase family.</text>
</comment>
<dbReference type="KEGG" id="lck:HN018_06665"/>
<organism evidence="7 8">
    <name type="scientific">Lichenicola cladoniae</name>
    <dbReference type="NCBI Taxonomy" id="1484109"/>
    <lineage>
        <taxon>Bacteria</taxon>
        <taxon>Pseudomonadati</taxon>
        <taxon>Pseudomonadota</taxon>
        <taxon>Alphaproteobacteria</taxon>
        <taxon>Acetobacterales</taxon>
        <taxon>Acetobacteraceae</taxon>
        <taxon>Lichenicola</taxon>
    </lineage>
</organism>
<reference evidence="7 8" key="1">
    <citation type="journal article" date="2014" name="World J. Microbiol. Biotechnol.">
        <title>Biodiversity and physiological characteristics of Antarctic and Arctic lichens-associated bacteria.</title>
        <authorList>
            <person name="Lee Y.M."/>
            <person name="Kim E.H."/>
            <person name="Lee H.K."/>
            <person name="Hong S.G."/>
        </authorList>
    </citation>
    <scope>NUCLEOTIDE SEQUENCE [LARGE SCALE GENOMIC DNA]</scope>
    <source>
        <strain evidence="7 8">PAMC 26569</strain>
    </source>
</reference>